<dbReference type="GO" id="GO:0016301">
    <property type="term" value="F:kinase activity"/>
    <property type="evidence" value="ECO:0007669"/>
    <property type="project" value="UniProtKB-KW"/>
</dbReference>
<dbReference type="EMBL" id="BNAS01000004">
    <property type="protein sequence ID" value="GHH73965.1"/>
    <property type="molecule type" value="Genomic_DNA"/>
</dbReference>
<dbReference type="Proteomes" id="UP000627369">
    <property type="component" value="Unassembled WGS sequence"/>
</dbReference>
<dbReference type="InterPro" id="IPR027417">
    <property type="entry name" value="P-loop_NTPase"/>
</dbReference>
<reference evidence="1" key="1">
    <citation type="journal article" date="2014" name="Int. J. Syst. Evol. Microbiol.">
        <title>Complete genome sequence of Corynebacterium casei LMG S-19264T (=DSM 44701T), isolated from a smear-ripened cheese.</title>
        <authorList>
            <consortium name="US DOE Joint Genome Institute (JGI-PGF)"/>
            <person name="Walter F."/>
            <person name="Albersmeier A."/>
            <person name="Kalinowski J."/>
            <person name="Ruckert C."/>
        </authorList>
    </citation>
    <scope>NUCLEOTIDE SEQUENCE</scope>
    <source>
        <strain evidence="1">CGMCC 4.7398</strain>
    </source>
</reference>
<keyword evidence="1" id="KW-0808">Transferase</keyword>
<sequence length="184" mass="20300">MTVSPTVLGELLDRIRSVDARLVCVDGPAGSGKTTLAAQLGDALEAPVVHMDDLYEGWASGPDGGAANLRTWVLDPMSAGERPRYRRYDWTADAWAEWHDVPPSAHLVVEGCGAAARQVDALGAFRIWVEADDVERLRRGLARDGDDARDHWLRWMEDEAAHFERERTRDRADVRLDGLGAVVA</sequence>
<comment type="caution">
    <text evidence="1">The sequence shown here is derived from an EMBL/GenBank/DDBJ whole genome shotgun (WGS) entry which is preliminary data.</text>
</comment>
<dbReference type="Gene3D" id="3.40.50.300">
    <property type="entry name" value="P-loop containing nucleotide triphosphate hydrolases"/>
    <property type="match status" value="1"/>
</dbReference>
<reference evidence="1" key="2">
    <citation type="submission" date="2020-09" db="EMBL/GenBank/DDBJ databases">
        <authorList>
            <person name="Sun Q."/>
            <person name="Zhou Y."/>
        </authorList>
    </citation>
    <scope>NUCLEOTIDE SEQUENCE</scope>
    <source>
        <strain evidence="1">CGMCC 4.7398</strain>
    </source>
</reference>
<evidence type="ECO:0000313" key="2">
    <source>
        <dbReference type="Proteomes" id="UP000627369"/>
    </source>
</evidence>
<name>A0A919FYK1_9MICO</name>
<dbReference type="AlphaFoldDB" id="A0A919FYK1"/>
<dbReference type="SUPFAM" id="SSF52540">
    <property type="entry name" value="P-loop containing nucleoside triphosphate hydrolases"/>
    <property type="match status" value="1"/>
</dbReference>
<keyword evidence="1" id="KW-0418">Kinase</keyword>
<protein>
    <submittedName>
        <fullName evidence="1">Adenylate kinase</fullName>
    </submittedName>
</protein>
<keyword evidence="2" id="KW-1185">Reference proteome</keyword>
<proteinExistence type="predicted"/>
<evidence type="ECO:0000313" key="1">
    <source>
        <dbReference type="EMBL" id="GHH73965.1"/>
    </source>
</evidence>
<organism evidence="1 2">
    <name type="scientific">Promicromonospora soli</name>
    <dbReference type="NCBI Taxonomy" id="2035533"/>
    <lineage>
        <taxon>Bacteria</taxon>
        <taxon>Bacillati</taxon>
        <taxon>Actinomycetota</taxon>
        <taxon>Actinomycetes</taxon>
        <taxon>Micrococcales</taxon>
        <taxon>Promicromonosporaceae</taxon>
        <taxon>Promicromonospora</taxon>
    </lineage>
</organism>
<gene>
    <name evidence="1" type="ORF">GCM10017772_26440</name>
</gene>
<dbReference type="Pfam" id="PF13238">
    <property type="entry name" value="AAA_18"/>
    <property type="match status" value="1"/>
</dbReference>
<accession>A0A919FYK1</accession>
<dbReference type="RefSeq" id="WP_189669774.1">
    <property type="nucleotide sequence ID" value="NZ_BNAS01000004.1"/>
</dbReference>